<feature type="domain" description="AMP-dependent synthetase/ligase" evidence="3">
    <location>
        <begin position="60"/>
        <end position="150"/>
    </location>
</feature>
<dbReference type="InterPro" id="IPR000873">
    <property type="entry name" value="AMP-dep_synth/lig_dom"/>
</dbReference>
<dbReference type="GO" id="GO:0044539">
    <property type="term" value="P:long-chain fatty acid import into cell"/>
    <property type="evidence" value="ECO:0007669"/>
    <property type="project" value="TreeGrafter"/>
</dbReference>
<proteinExistence type="inferred from homology"/>
<name>A0A167WAE0_9HYPO</name>
<feature type="domain" description="AMP-binding enzyme C-terminal" evidence="4">
    <location>
        <begin position="457"/>
        <end position="535"/>
    </location>
</feature>
<dbReference type="FunFam" id="3.30.300.30:FF:000002">
    <property type="entry name" value="Long-chain fatty acid transport protein 1"/>
    <property type="match status" value="1"/>
</dbReference>
<comment type="similarity">
    <text evidence="1">Belongs to the ATP-dependent AMP-binding enzyme family.</text>
</comment>
<dbReference type="Pfam" id="PF13193">
    <property type="entry name" value="AMP-binding_C"/>
    <property type="match status" value="1"/>
</dbReference>
<dbReference type="STRING" id="1081102.A0A167WAE0"/>
<dbReference type="InterPro" id="IPR045851">
    <property type="entry name" value="AMP-bd_C_sf"/>
</dbReference>
<dbReference type="AlphaFoldDB" id="A0A167WAE0"/>
<dbReference type="PROSITE" id="PS00455">
    <property type="entry name" value="AMP_BINDING"/>
    <property type="match status" value="1"/>
</dbReference>
<sequence length="587" mass="65563">MALATATATAATTAAGLAYLEAKYHFKKDTRYLLGRRLYKKLWARAVREKRTSPYYFIEQLARDDPHYEAIWSRAGCYTRQEVYDRANQYAQWFLLQGVRPGDLVAFYMINSPDFITAWIGLQAIGAAPAMINFHLPSQALLHCLGISRAPSSLDARRPGDELRAGVQGHWPLALFYTSGTTGLPKACALPIAVAYNQGTANATGLNPVDRPGERYYDCMPYYHGTGGINAMAQVLAGTTLCIAPRFSVSGFWADIRDARATWFVYVGETLRYLLAAPPSPDDRHHRVHTIYGNGLRPDVWDRFRDRFGIERIHEFFNSTEGTFPLDNVCRGPFLAHAVGHHGLLLRWLYRDRFVPVALDPDTGEIARDPATGFAYRVPYALGGEVLVRLGGDHVFGGYVGDEAATAAKLVRDVFRRGDCFYRTGDALRRDDDGRWFFLDRLGDTFRWKGENVSTAEVSEVLGRFPGVLEANVYGVALPGHDGKAGAAALYLDPQQKAHFNHEAFLAHARKHLPKYAVPLFLRHVKAVSATHNNKQNKLPLKKEGVHPDKVAPDEPVFWIDGHGKGVTYIPFTRDDWNSLQAGKARL</sequence>
<reference evidence="5 6" key="1">
    <citation type="journal article" date="2016" name="Genome Biol. Evol.">
        <title>Divergent and convergent evolution of fungal pathogenicity.</title>
        <authorList>
            <person name="Shang Y."/>
            <person name="Xiao G."/>
            <person name="Zheng P."/>
            <person name="Cen K."/>
            <person name="Zhan S."/>
            <person name="Wang C."/>
        </authorList>
    </citation>
    <scope>NUCLEOTIDE SEQUENCE [LARGE SCALE GENOMIC DNA]</scope>
    <source>
        <strain evidence="5 6">RCEF 264</strain>
    </source>
</reference>
<dbReference type="PANTHER" id="PTHR43107">
    <property type="entry name" value="LONG-CHAIN FATTY ACID TRANSPORT PROTEIN"/>
    <property type="match status" value="1"/>
</dbReference>
<dbReference type="Proteomes" id="UP000076874">
    <property type="component" value="Unassembled WGS sequence"/>
</dbReference>
<dbReference type="EMBL" id="AZHD01000005">
    <property type="protein sequence ID" value="OAA63536.1"/>
    <property type="molecule type" value="Genomic_DNA"/>
</dbReference>
<dbReference type="PANTHER" id="PTHR43107:SF6">
    <property type="entry name" value="ACYL-COA SYNTHETASE FAMILY PROTEIN (CEFD1), PUTATIVE (AFU_ORTHOLOGUE AFUA_6G03630)-RELATED"/>
    <property type="match status" value="1"/>
</dbReference>
<evidence type="ECO:0000313" key="6">
    <source>
        <dbReference type="Proteomes" id="UP000076874"/>
    </source>
</evidence>
<dbReference type="GO" id="GO:0004467">
    <property type="term" value="F:long-chain fatty acid-CoA ligase activity"/>
    <property type="evidence" value="ECO:0007669"/>
    <property type="project" value="TreeGrafter"/>
</dbReference>
<gene>
    <name evidence="5" type="ORF">SPI_03699</name>
</gene>
<feature type="domain" description="AMP-dependent synthetase/ligase" evidence="3">
    <location>
        <begin position="167"/>
        <end position="346"/>
    </location>
</feature>
<comment type="caution">
    <text evidence="5">The sequence shown here is derived from an EMBL/GenBank/DDBJ whole genome shotgun (WGS) entry which is preliminary data.</text>
</comment>
<dbReference type="Gene3D" id="3.40.50.12780">
    <property type="entry name" value="N-terminal domain of ligase-like"/>
    <property type="match status" value="1"/>
</dbReference>
<dbReference type="OrthoDB" id="10253869at2759"/>
<evidence type="ECO:0000256" key="1">
    <source>
        <dbReference type="ARBA" id="ARBA00006432"/>
    </source>
</evidence>
<dbReference type="GO" id="GO:0005777">
    <property type="term" value="C:peroxisome"/>
    <property type="evidence" value="ECO:0007669"/>
    <property type="project" value="TreeGrafter"/>
</dbReference>
<dbReference type="GO" id="GO:0005324">
    <property type="term" value="F:long-chain fatty acid transmembrane transporter activity"/>
    <property type="evidence" value="ECO:0007669"/>
    <property type="project" value="TreeGrafter"/>
</dbReference>
<keyword evidence="6" id="KW-1185">Reference proteome</keyword>
<dbReference type="GO" id="GO:0005811">
    <property type="term" value="C:lipid droplet"/>
    <property type="evidence" value="ECO:0007669"/>
    <property type="project" value="TreeGrafter"/>
</dbReference>
<evidence type="ECO:0000259" key="4">
    <source>
        <dbReference type="Pfam" id="PF13193"/>
    </source>
</evidence>
<evidence type="ECO:0000313" key="5">
    <source>
        <dbReference type="EMBL" id="OAA63536.1"/>
    </source>
</evidence>
<organism evidence="5 6">
    <name type="scientific">Niveomyces insectorum RCEF 264</name>
    <dbReference type="NCBI Taxonomy" id="1081102"/>
    <lineage>
        <taxon>Eukaryota</taxon>
        <taxon>Fungi</taxon>
        <taxon>Dikarya</taxon>
        <taxon>Ascomycota</taxon>
        <taxon>Pezizomycotina</taxon>
        <taxon>Sordariomycetes</taxon>
        <taxon>Hypocreomycetidae</taxon>
        <taxon>Hypocreales</taxon>
        <taxon>Cordycipitaceae</taxon>
        <taxon>Niveomyces</taxon>
    </lineage>
</organism>
<dbReference type="Gene3D" id="3.30.300.30">
    <property type="match status" value="1"/>
</dbReference>
<dbReference type="InterPro" id="IPR042099">
    <property type="entry name" value="ANL_N_sf"/>
</dbReference>
<protein>
    <submittedName>
        <fullName evidence="5">AMP-dependent synthetase/ligase</fullName>
    </submittedName>
</protein>
<dbReference type="InterPro" id="IPR020845">
    <property type="entry name" value="AMP-binding_CS"/>
</dbReference>
<dbReference type="InterPro" id="IPR025110">
    <property type="entry name" value="AMP-bd_C"/>
</dbReference>
<dbReference type="Pfam" id="PF00501">
    <property type="entry name" value="AMP-binding"/>
    <property type="match status" value="2"/>
</dbReference>
<accession>A0A167WAE0</accession>
<dbReference type="GO" id="GO:0009898">
    <property type="term" value="C:cytoplasmic side of plasma membrane"/>
    <property type="evidence" value="ECO:0007669"/>
    <property type="project" value="TreeGrafter"/>
</dbReference>
<keyword evidence="2 5" id="KW-0436">Ligase</keyword>
<evidence type="ECO:0000259" key="3">
    <source>
        <dbReference type="Pfam" id="PF00501"/>
    </source>
</evidence>
<evidence type="ECO:0000256" key="2">
    <source>
        <dbReference type="ARBA" id="ARBA00022598"/>
    </source>
</evidence>
<dbReference type="SUPFAM" id="SSF56801">
    <property type="entry name" value="Acetyl-CoA synthetase-like"/>
    <property type="match status" value="1"/>
</dbReference>